<dbReference type="Proteomes" id="UP000232722">
    <property type="component" value="Unassembled WGS sequence"/>
</dbReference>
<dbReference type="VEuPathDB" id="FungiDB:RhiirA1_511503"/>
<dbReference type="VEuPathDB" id="FungiDB:FUN_009482"/>
<name>A0A2N0NLH7_9GLOM</name>
<dbReference type="VEuPathDB" id="FungiDB:RhiirFUN_011487"/>
<organism evidence="1 2">
    <name type="scientific">Rhizophagus irregularis</name>
    <dbReference type="NCBI Taxonomy" id="588596"/>
    <lineage>
        <taxon>Eukaryota</taxon>
        <taxon>Fungi</taxon>
        <taxon>Fungi incertae sedis</taxon>
        <taxon>Mucoromycota</taxon>
        <taxon>Glomeromycotina</taxon>
        <taxon>Glomeromycetes</taxon>
        <taxon>Glomerales</taxon>
        <taxon>Glomeraceae</taxon>
        <taxon>Rhizophagus</taxon>
    </lineage>
</organism>
<evidence type="ECO:0000313" key="1">
    <source>
        <dbReference type="EMBL" id="PKB95440.1"/>
    </source>
</evidence>
<evidence type="ECO:0000313" key="2">
    <source>
        <dbReference type="Proteomes" id="UP000232722"/>
    </source>
</evidence>
<dbReference type="EMBL" id="LLXJ01004792">
    <property type="protein sequence ID" value="PKB95440.1"/>
    <property type="molecule type" value="Genomic_DNA"/>
</dbReference>
<feature type="non-terminal residue" evidence="1">
    <location>
        <position position="1"/>
    </location>
</feature>
<evidence type="ECO:0008006" key="3">
    <source>
        <dbReference type="Google" id="ProtNLM"/>
    </source>
</evidence>
<sequence>KLSYIELKCMIALIYHKLDIELLVKDTPLKTKFVLIRAFPELNVRIKPRQNNI</sequence>
<reference evidence="1 2" key="2">
    <citation type="submission" date="2017-09" db="EMBL/GenBank/DDBJ databases">
        <title>Extensive intraspecific genome diversity in a model arbuscular mycorrhizal fungus.</title>
        <authorList>
            <person name="Chen E.C."/>
            <person name="Morin E."/>
            <person name="Beaudet D."/>
            <person name="Noel J."/>
            <person name="Ndikumana S."/>
            <person name="Charron P."/>
            <person name="St-Onge C."/>
            <person name="Giorgi J."/>
            <person name="Grigoriev I.V."/>
            <person name="Roux C."/>
            <person name="Martin F.M."/>
            <person name="Corradi N."/>
        </authorList>
    </citation>
    <scope>NUCLEOTIDE SEQUENCE [LARGE SCALE GENOMIC DNA]</scope>
    <source>
        <strain evidence="1 2">A5</strain>
    </source>
</reference>
<gene>
    <name evidence="1" type="ORF">RhiirA5_436721</name>
</gene>
<reference evidence="1 2" key="1">
    <citation type="submission" date="2016-04" db="EMBL/GenBank/DDBJ databases">
        <title>Genome analyses suggest a sexual origin of heterokaryosis in a supposedly ancient asexual fungus.</title>
        <authorList>
            <person name="Ropars J."/>
            <person name="Sedzielewska K."/>
            <person name="Noel J."/>
            <person name="Charron P."/>
            <person name="Farinelli L."/>
            <person name="Marton T."/>
            <person name="Kruger M."/>
            <person name="Pelin A."/>
            <person name="Brachmann A."/>
            <person name="Corradi N."/>
        </authorList>
    </citation>
    <scope>NUCLEOTIDE SEQUENCE [LARGE SCALE GENOMIC DNA]</scope>
    <source>
        <strain evidence="1 2">A5</strain>
    </source>
</reference>
<accession>A0A2N0NLH7</accession>
<dbReference type="AlphaFoldDB" id="A0A2N0NLH7"/>
<comment type="caution">
    <text evidence="1">The sequence shown here is derived from an EMBL/GenBank/DDBJ whole genome shotgun (WGS) entry which is preliminary data.</text>
</comment>
<proteinExistence type="predicted"/>
<protein>
    <recommendedName>
        <fullName evidence="3">Cytochrome P450</fullName>
    </recommendedName>
</protein>